<evidence type="ECO:0000313" key="3">
    <source>
        <dbReference type="Proteomes" id="UP001183176"/>
    </source>
</evidence>
<evidence type="ECO:0000259" key="1">
    <source>
        <dbReference type="PROSITE" id="PS50801"/>
    </source>
</evidence>
<evidence type="ECO:0000313" key="2">
    <source>
        <dbReference type="EMBL" id="MDT0263703.1"/>
    </source>
</evidence>
<dbReference type="InterPro" id="IPR002645">
    <property type="entry name" value="STAS_dom"/>
</dbReference>
<name>A0ABU2JFD4_9ACTN</name>
<dbReference type="InterPro" id="IPR058548">
    <property type="entry name" value="MlaB-like_STAS"/>
</dbReference>
<dbReference type="RefSeq" id="WP_311424848.1">
    <property type="nucleotide sequence ID" value="NZ_JAVREH010000048.1"/>
</dbReference>
<protein>
    <submittedName>
        <fullName evidence="2">STAS domain-containing protein</fullName>
    </submittedName>
</protein>
<dbReference type="SUPFAM" id="SSF52091">
    <property type="entry name" value="SpoIIaa-like"/>
    <property type="match status" value="1"/>
</dbReference>
<comment type="caution">
    <text evidence="2">The sequence shown here is derived from an EMBL/GenBank/DDBJ whole genome shotgun (WGS) entry which is preliminary data.</text>
</comment>
<dbReference type="Pfam" id="PF13466">
    <property type="entry name" value="STAS_2"/>
    <property type="match status" value="1"/>
</dbReference>
<dbReference type="CDD" id="cd07043">
    <property type="entry name" value="STAS_anti-anti-sigma_factors"/>
    <property type="match status" value="1"/>
</dbReference>
<feature type="domain" description="STAS" evidence="1">
    <location>
        <begin position="28"/>
        <end position="114"/>
    </location>
</feature>
<dbReference type="PROSITE" id="PS50801">
    <property type="entry name" value="STAS"/>
    <property type="match status" value="1"/>
</dbReference>
<dbReference type="Proteomes" id="UP001183176">
    <property type="component" value="Unassembled WGS sequence"/>
</dbReference>
<accession>A0ABU2JFD4</accession>
<dbReference type="EMBL" id="JAVREH010000048">
    <property type="protein sequence ID" value="MDT0263703.1"/>
    <property type="molecule type" value="Genomic_DNA"/>
</dbReference>
<proteinExistence type="predicted"/>
<gene>
    <name evidence="2" type="ORF">RM423_20215</name>
</gene>
<organism evidence="2 3">
    <name type="scientific">Jatrophihabitans lederbergiae</name>
    <dbReference type="NCBI Taxonomy" id="3075547"/>
    <lineage>
        <taxon>Bacteria</taxon>
        <taxon>Bacillati</taxon>
        <taxon>Actinomycetota</taxon>
        <taxon>Actinomycetes</taxon>
        <taxon>Jatrophihabitantales</taxon>
        <taxon>Jatrophihabitantaceae</taxon>
        <taxon>Jatrophihabitans</taxon>
    </lineage>
</organism>
<reference evidence="3" key="1">
    <citation type="submission" date="2023-07" db="EMBL/GenBank/DDBJ databases">
        <title>30 novel species of actinomycetes from the DSMZ collection.</title>
        <authorList>
            <person name="Nouioui I."/>
        </authorList>
    </citation>
    <scope>NUCLEOTIDE SEQUENCE [LARGE SCALE GENOMIC DNA]</scope>
    <source>
        <strain evidence="3">DSM 44399</strain>
    </source>
</reference>
<sequence length="114" mass="12202">MKEHELPNWHSTFAANADVATSTAHAGGELDLLTVDLLWGTIDVLLRAGHYHVTLDLAELSSVDHAGVTLLVALQHSLSTHCGELTIINARPSVRDALERGQVAARSLLSEQGC</sequence>
<dbReference type="Gene3D" id="3.30.750.24">
    <property type="entry name" value="STAS domain"/>
    <property type="match status" value="1"/>
</dbReference>
<keyword evidence="3" id="KW-1185">Reference proteome</keyword>
<dbReference type="InterPro" id="IPR036513">
    <property type="entry name" value="STAS_dom_sf"/>
</dbReference>